<evidence type="ECO:0000313" key="2">
    <source>
        <dbReference type="EMBL" id="RCI69735.1"/>
    </source>
</evidence>
<comment type="caution">
    <text evidence="2">The sequence shown here is derived from an EMBL/GenBank/DDBJ whole genome shotgun (WGS) entry which is preliminary data.</text>
</comment>
<feature type="region of interest" description="Disordered" evidence="1">
    <location>
        <begin position="1"/>
        <end position="45"/>
    </location>
</feature>
<dbReference type="EMBL" id="QORE01002776">
    <property type="protein sequence ID" value="RCI69735.1"/>
    <property type="molecule type" value="Genomic_DNA"/>
</dbReference>
<sequence>MLSWDEFDKEDPTEAKAAPAAAQAVAQGHDKLDDEAAGSVEEARA</sequence>
<protein>
    <submittedName>
        <fullName evidence="2">Ribonucleotide-diphosphate reductase subunit beta</fullName>
    </submittedName>
</protein>
<proteinExistence type="predicted"/>
<feature type="compositionally biased region" description="Acidic residues" evidence="1">
    <location>
        <begin position="1"/>
        <end position="11"/>
    </location>
</feature>
<evidence type="ECO:0000313" key="3">
    <source>
        <dbReference type="Proteomes" id="UP000253594"/>
    </source>
</evidence>
<dbReference type="AlphaFoldDB" id="A0A367LX07"/>
<organism evidence="2 3">
    <name type="scientific">Pseudomonas aeruginosa</name>
    <dbReference type="NCBI Taxonomy" id="287"/>
    <lineage>
        <taxon>Bacteria</taxon>
        <taxon>Pseudomonadati</taxon>
        <taxon>Pseudomonadota</taxon>
        <taxon>Gammaproteobacteria</taxon>
        <taxon>Pseudomonadales</taxon>
        <taxon>Pseudomonadaceae</taxon>
        <taxon>Pseudomonas</taxon>
    </lineage>
</organism>
<name>A0A367LX07_PSEAI</name>
<accession>A0A367LX07</accession>
<feature type="non-terminal residue" evidence="2">
    <location>
        <position position="45"/>
    </location>
</feature>
<gene>
    <name evidence="2" type="ORF">DT376_38365</name>
</gene>
<reference evidence="2 3" key="1">
    <citation type="submission" date="2018-07" db="EMBL/GenBank/DDBJ databases">
        <title>Mechanisms of high-level aminoglycoside resistance among Gram-negative pathogens in Brazil.</title>
        <authorList>
            <person name="Ballaben A.S."/>
            <person name="Darini A.L.C."/>
            <person name="Doi Y."/>
        </authorList>
    </citation>
    <scope>NUCLEOTIDE SEQUENCE [LARGE SCALE GENOMIC DNA]</scope>
    <source>
        <strain evidence="2 3">B2-305</strain>
    </source>
</reference>
<evidence type="ECO:0000256" key="1">
    <source>
        <dbReference type="SAM" id="MobiDB-lite"/>
    </source>
</evidence>
<dbReference type="Proteomes" id="UP000253594">
    <property type="component" value="Unassembled WGS sequence"/>
</dbReference>
<feature type="compositionally biased region" description="Low complexity" evidence="1">
    <location>
        <begin position="15"/>
        <end position="26"/>
    </location>
</feature>